<reference evidence="1" key="2">
    <citation type="journal article" date="2015" name="Data Brief">
        <title>Shoot transcriptome of the giant reed, Arundo donax.</title>
        <authorList>
            <person name="Barrero R.A."/>
            <person name="Guerrero F.D."/>
            <person name="Moolhuijzen P."/>
            <person name="Goolsby J.A."/>
            <person name="Tidwell J."/>
            <person name="Bellgard S.E."/>
            <person name="Bellgard M.I."/>
        </authorList>
    </citation>
    <scope>NUCLEOTIDE SEQUENCE</scope>
    <source>
        <tissue evidence="1">Shoot tissue taken approximately 20 cm above the soil surface</tissue>
    </source>
</reference>
<sequence length="35" mass="3850">MRPLCVAHSSAFHRVPCSRIRCHVGNATPRAASFL</sequence>
<accession>A0A0A9BAV2</accession>
<dbReference type="EMBL" id="GBRH01237434">
    <property type="protein sequence ID" value="JAD60461.1"/>
    <property type="molecule type" value="Transcribed_RNA"/>
</dbReference>
<organism evidence="1">
    <name type="scientific">Arundo donax</name>
    <name type="common">Giant reed</name>
    <name type="synonym">Donax arundinaceus</name>
    <dbReference type="NCBI Taxonomy" id="35708"/>
    <lineage>
        <taxon>Eukaryota</taxon>
        <taxon>Viridiplantae</taxon>
        <taxon>Streptophyta</taxon>
        <taxon>Embryophyta</taxon>
        <taxon>Tracheophyta</taxon>
        <taxon>Spermatophyta</taxon>
        <taxon>Magnoliopsida</taxon>
        <taxon>Liliopsida</taxon>
        <taxon>Poales</taxon>
        <taxon>Poaceae</taxon>
        <taxon>PACMAD clade</taxon>
        <taxon>Arundinoideae</taxon>
        <taxon>Arundineae</taxon>
        <taxon>Arundo</taxon>
    </lineage>
</organism>
<dbReference type="AlphaFoldDB" id="A0A0A9BAV2"/>
<reference evidence="1" key="1">
    <citation type="submission" date="2014-09" db="EMBL/GenBank/DDBJ databases">
        <authorList>
            <person name="Magalhaes I.L.F."/>
            <person name="Oliveira U."/>
            <person name="Santos F.R."/>
            <person name="Vidigal T.H.D.A."/>
            <person name="Brescovit A.D."/>
            <person name="Santos A.J."/>
        </authorList>
    </citation>
    <scope>NUCLEOTIDE SEQUENCE</scope>
    <source>
        <tissue evidence="1">Shoot tissue taken approximately 20 cm above the soil surface</tissue>
    </source>
</reference>
<evidence type="ECO:0000313" key="1">
    <source>
        <dbReference type="EMBL" id="JAD60461.1"/>
    </source>
</evidence>
<name>A0A0A9BAV2_ARUDO</name>
<protein>
    <submittedName>
        <fullName evidence="1">Uncharacterized protein</fullName>
    </submittedName>
</protein>
<proteinExistence type="predicted"/>